<reference evidence="1 2" key="1">
    <citation type="journal article" date="2012" name="J. Bacteriol.">
        <title>Complete genome sequence of Mycoplasma haemocanis strain Illinois.</title>
        <authorList>
            <person name="do Nascimento N.C."/>
            <person name="Guimaraes A.M."/>
            <person name="Santos A.P."/>
            <person name="Sanmiguel P.J."/>
            <person name="Messick J.B."/>
        </authorList>
    </citation>
    <scope>NUCLEOTIDE SEQUENCE [LARGE SCALE GENOMIC DNA]</scope>
    <source>
        <strain evidence="1 2">Illinois</strain>
    </source>
</reference>
<dbReference type="EMBL" id="CP003199">
    <property type="protein sequence ID" value="AEW45232.1"/>
    <property type="molecule type" value="Genomic_DNA"/>
</dbReference>
<dbReference type="STRING" id="1111676.MHC_01830"/>
<dbReference type="AlphaFoldDB" id="H6N6G0"/>
<evidence type="ECO:0000313" key="2">
    <source>
        <dbReference type="Proteomes" id="UP000009135"/>
    </source>
</evidence>
<sequence length="207" mass="23252">MNPAVKIVLGTASLAGVTGGGILVKKYITPSDGIRTTLISEQLKTDGYVLLDENGDWNATYNKYKETSFNYPRFSLNSQELKDIKSECAKVLNSPNNNSDYKKARKWCVKPMSVKELIASKKLNLLDVKDTGSENQAEYQSLINEYKKSGKGEKAINGLTLNEDSNNWSLLRAQCKTLSEKDFWNADYDSAIYKVELWCVREAINKS</sequence>
<dbReference type="HOGENOM" id="CLU_098620_3_0_14"/>
<name>H6N6G0_MYCHN</name>
<proteinExistence type="predicted"/>
<keyword evidence="2" id="KW-1185">Reference proteome</keyword>
<accession>H6N6G0</accession>
<organism evidence="1 2">
    <name type="scientific">Mycoplasma haemocanis (strain Illinois)</name>
    <dbReference type="NCBI Taxonomy" id="1111676"/>
    <lineage>
        <taxon>Bacteria</taxon>
        <taxon>Bacillati</taxon>
        <taxon>Mycoplasmatota</taxon>
        <taxon>Mollicutes</taxon>
        <taxon>Mycoplasmataceae</taxon>
        <taxon>Mycoplasma</taxon>
    </lineage>
</organism>
<dbReference type="KEGG" id="mhe:MHC_01830"/>
<dbReference type="Proteomes" id="UP000009135">
    <property type="component" value="Chromosome"/>
</dbReference>
<protein>
    <submittedName>
        <fullName evidence="1">Uncharacterized protein</fullName>
    </submittedName>
</protein>
<evidence type="ECO:0000313" key="1">
    <source>
        <dbReference type="EMBL" id="AEW45232.1"/>
    </source>
</evidence>
<gene>
    <name evidence="1" type="ordered locus">MHC_01830</name>
</gene>